<proteinExistence type="inferred from homology"/>
<dbReference type="InterPro" id="IPR045291">
    <property type="entry name" value="Complex1_LYR_LYRM9"/>
</dbReference>
<reference evidence="4" key="1">
    <citation type="submission" date="2020-11" db="EMBL/GenBank/DDBJ databases">
        <authorList>
            <person name="Tran Van P."/>
        </authorList>
    </citation>
    <scope>NUCLEOTIDE SEQUENCE</scope>
</reference>
<organism evidence="4">
    <name type="scientific">Cyprideis torosa</name>
    <dbReference type="NCBI Taxonomy" id="163714"/>
    <lineage>
        <taxon>Eukaryota</taxon>
        <taxon>Metazoa</taxon>
        <taxon>Ecdysozoa</taxon>
        <taxon>Arthropoda</taxon>
        <taxon>Crustacea</taxon>
        <taxon>Oligostraca</taxon>
        <taxon>Ostracoda</taxon>
        <taxon>Podocopa</taxon>
        <taxon>Podocopida</taxon>
        <taxon>Cytherocopina</taxon>
        <taxon>Cytheroidea</taxon>
        <taxon>Cytherideidae</taxon>
        <taxon>Cyprideis</taxon>
    </lineage>
</organism>
<evidence type="ECO:0000259" key="3">
    <source>
        <dbReference type="Pfam" id="PF05347"/>
    </source>
</evidence>
<dbReference type="EMBL" id="OB661336">
    <property type="protein sequence ID" value="CAD7227991.1"/>
    <property type="molecule type" value="Genomic_DNA"/>
</dbReference>
<dbReference type="PANTHER" id="PTHR47061">
    <property type="entry name" value="LYR MOTIF-CONTAINING PROTEIN 9"/>
    <property type="match status" value="1"/>
</dbReference>
<sequence length="109" mass="12089">MRHCSLLAGSCMRRSIGGVCACMRNNLSSISVFGSTTTPPADPPPLTPKGLYKHLLRQIKKLPEAAQPYYKNHVRQGFLQHSDETDPERVAEIVSQAIKNGEWVVQKNS</sequence>
<dbReference type="CDD" id="cd20269">
    <property type="entry name" value="Complex1_LYR_LYRM9"/>
    <property type="match status" value="1"/>
</dbReference>
<evidence type="ECO:0000313" key="4">
    <source>
        <dbReference type="EMBL" id="CAD7227991.1"/>
    </source>
</evidence>
<dbReference type="Pfam" id="PF05347">
    <property type="entry name" value="Complex1_LYR"/>
    <property type="match status" value="1"/>
</dbReference>
<dbReference type="PANTHER" id="PTHR47061:SF1">
    <property type="entry name" value="LYR MOTIF-CONTAINING PROTEIN 9"/>
    <property type="match status" value="1"/>
</dbReference>
<accession>A0A7R8WAI3</accession>
<feature type="domain" description="Complex 1 LYR protein" evidence="3">
    <location>
        <begin position="50"/>
        <end position="100"/>
    </location>
</feature>
<dbReference type="InterPro" id="IPR052151">
    <property type="entry name" value="Complex_I_LYR"/>
</dbReference>
<dbReference type="AlphaFoldDB" id="A0A7R8WAI3"/>
<feature type="non-terminal residue" evidence="4">
    <location>
        <position position="1"/>
    </location>
</feature>
<protein>
    <recommendedName>
        <fullName evidence="2">LYR motif-containing protein 9</fullName>
    </recommendedName>
</protein>
<name>A0A7R8WAI3_9CRUS</name>
<dbReference type="OrthoDB" id="190541at2759"/>
<evidence type="ECO:0000256" key="2">
    <source>
        <dbReference type="ARBA" id="ARBA00026234"/>
    </source>
</evidence>
<comment type="similarity">
    <text evidence="1">Belongs to the complex I LYR family. LYRM9 subfamily.</text>
</comment>
<evidence type="ECO:0000256" key="1">
    <source>
        <dbReference type="ARBA" id="ARBA00025757"/>
    </source>
</evidence>
<dbReference type="InterPro" id="IPR008011">
    <property type="entry name" value="Complex1_LYR_dom"/>
</dbReference>
<gene>
    <name evidence="4" type="ORF">CTOB1V02_LOCUS5884</name>
</gene>